<evidence type="ECO:0000259" key="14">
    <source>
        <dbReference type="PROSITE" id="PS50929"/>
    </source>
</evidence>
<evidence type="ECO:0000256" key="1">
    <source>
        <dbReference type="ARBA" id="ARBA00004651"/>
    </source>
</evidence>
<evidence type="ECO:0000256" key="5">
    <source>
        <dbReference type="ARBA" id="ARBA00022692"/>
    </source>
</evidence>
<feature type="domain" description="ABC transmembrane type-1" evidence="14">
    <location>
        <begin position="45"/>
        <end position="321"/>
    </location>
</feature>
<dbReference type="FunFam" id="1.20.1560.10:FF:000055">
    <property type="entry name" value="ABC multidrug transporter (Eurofung)"/>
    <property type="match status" value="1"/>
</dbReference>
<dbReference type="InterPro" id="IPR044726">
    <property type="entry name" value="ABCC_6TM_D2"/>
</dbReference>
<dbReference type="InterPro" id="IPR036640">
    <property type="entry name" value="ABC1_TM_sf"/>
</dbReference>
<keyword evidence="16" id="KW-1185">Reference proteome</keyword>
<evidence type="ECO:0000256" key="3">
    <source>
        <dbReference type="ARBA" id="ARBA00022448"/>
    </source>
</evidence>
<evidence type="ECO:0000256" key="4">
    <source>
        <dbReference type="ARBA" id="ARBA00022475"/>
    </source>
</evidence>
<dbReference type="Gene3D" id="3.40.50.300">
    <property type="entry name" value="P-loop containing nucleotide triphosphate hydrolases"/>
    <property type="match status" value="2"/>
</dbReference>
<feature type="transmembrane region" description="Helical" evidence="12">
    <location>
        <begin position="74"/>
        <end position="97"/>
    </location>
</feature>
<dbReference type="InterPro" id="IPR050173">
    <property type="entry name" value="ABC_transporter_C-like"/>
</dbReference>
<dbReference type="PROSITE" id="PS00211">
    <property type="entry name" value="ABC_TRANSPORTER_1"/>
    <property type="match status" value="2"/>
</dbReference>
<dbReference type="GO" id="GO:0005886">
    <property type="term" value="C:plasma membrane"/>
    <property type="evidence" value="ECO:0007669"/>
    <property type="project" value="UniProtKB-SubCell"/>
</dbReference>
<evidence type="ECO:0000256" key="2">
    <source>
        <dbReference type="ARBA" id="ARBA00009726"/>
    </source>
</evidence>
<dbReference type="CDD" id="cd18580">
    <property type="entry name" value="ABC_6TM_ABCC_D2"/>
    <property type="match status" value="1"/>
</dbReference>
<dbReference type="InterPro" id="IPR044746">
    <property type="entry name" value="ABCC_6TM_D1"/>
</dbReference>
<evidence type="ECO:0000256" key="8">
    <source>
        <dbReference type="ARBA" id="ARBA00022989"/>
    </source>
</evidence>
<feature type="transmembrane region" description="Helical" evidence="12">
    <location>
        <begin position="722"/>
        <end position="742"/>
    </location>
</feature>
<dbReference type="InterPro" id="IPR011527">
    <property type="entry name" value="ABC1_TM_dom"/>
</dbReference>
<dbReference type="InterPro" id="IPR003593">
    <property type="entry name" value="AAA+_ATPase"/>
</dbReference>
<evidence type="ECO:0000256" key="7">
    <source>
        <dbReference type="ARBA" id="ARBA00022840"/>
    </source>
</evidence>
<dbReference type="GO" id="GO:0016887">
    <property type="term" value="F:ATP hydrolysis activity"/>
    <property type="evidence" value="ECO:0007669"/>
    <property type="project" value="InterPro"/>
</dbReference>
<dbReference type="AlphaFoldDB" id="A0A4U0U2K8"/>
<keyword evidence="10" id="KW-0325">Glycoprotein</keyword>
<evidence type="ECO:0000313" key="16">
    <source>
        <dbReference type="Proteomes" id="UP000308549"/>
    </source>
</evidence>
<evidence type="ECO:0000259" key="13">
    <source>
        <dbReference type="PROSITE" id="PS50893"/>
    </source>
</evidence>
<evidence type="ECO:0000256" key="9">
    <source>
        <dbReference type="ARBA" id="ARBA00023136"/>
    </source>
</evidence>
<dbReference type="SUPFAM" id="SSF52540">
    <property type="entry name" value="P-loop containing nucleoside triphosphate hydrolases"/>
    <property type="match status" value="2"/>
</dbReference>
<dbReference type="GO" id="GO:0005524">
    <property type="term" value="F:ATP binding"/>
    <property type="evidence" value="ECO:0007669"/>
    <property type="project" value="UniProtKB-KW"/>
</dbReference>
<keyword evidence="6" id="KW-0547">Nucleotide-binding</keyword>
<feature type="domain" description="ABC transmembrane type-1" evidence="14">
    <location>
        <begin position="698"/>
        <end position="961"/>
    </location>
</feature>
<dbReference type="PROSITE" id="PS50929">
    <property type="entry name" value="ABC_TM1F"/>
    <property type="match status" value="2"/>
</dbReference>
<dbReference type="PROSITE" id="PS50893">
    <property type="entry name" value="ABC_TRANSPORTER_2"/>
    <property type="match status" value="2"/>
</dbReference>
<comment type="subcellular location">
    <subcellularLocation>
        <location evidence="1">Cell membrane</location>
        <topology evidence="1">Multi-pass membrane protein</topology>
    </subcellularLocation>
</comment>
<name>A0A4U0U2K8_9PEZI</name>
<dbReference type="EMBL" id="NAJL01000015">
    <property type="protein sequence ID" value="TKA29220.1"/>
    <property type="molecule type" value="Genomic_DNA"/>
</dbReference>
<evidence type="ECO:0000256" key="6">
    <source>
        <dbReference type="ARBA" id="ARBA00022741"/>
    </source>
</evidence>
<dbReference type="InterPro" id="IPR027417">
    <property type="entry name" value="P-loop_NTPase"/>
</dbReference>
<feature type="region of interest" description="Disordered" evidence="11">
    <location>
        <begin position="602"/>
        <end position="658"/>
    </location>
</feature>
<keyword evidence="5 12" id="KW-0812">Transmembrane</keyword>
<feature type="domain" description="ABC transporter" evidence="13">
    <location>
        <begin position="999"/>
        <end position="1231"/>
    </location>
</feature>
<dbReference type="GO" id="GO:0140359">
    <property type="term" value="F:ABC-type transporter activity"/>
    <property type="evidence" value="ECO:0007669"/>
    <property type="project" value="InterPro"/>
</dbReference>
<keyword evidence="7" id="KW-0067">ATP-binding</keyword>
<feature type="transmembrane region" description="Helical" evidence="12">
    <location>
        <begin position="903"/>
        <end position="923"/>
    </location>
</feature>
<accession>A0A4U0U2K8</accession>
<organism evidence="15 16">
    <name type="scientific">Salinomyces thailandicus</name>
    <dbReference type="NCBI Taxonomy" id="706561"/>
    <lineage>
        <taxon>Eukaryota</taxon>
        <taxon>Fungi</taxon>
        <taxon>Dikarya</taxon>
        <taxon>Ascomycota</taxon>
        <taxon>Pezizomycotina</taxon>
        <taxon>Dothideomycetes</taxon>
        <taxon>Dothideomycetidae</taxon>
        <taxon>Mycosphaerellales</taxon>
        <taxon>Teratosphaeriaceae</taxon>
        <taxon>Salinomyces</taxon>
    </lineage>
</organism>
<keyword evidence="4" id="KW-1003">Cell membrane</keyword>
<feature type="compositionally biased region" description="Polar residues" evidence="11">
    <location>
        <begin position="633"/>
        <end position="644"/>
    </location>
</feature>
<evidence type="ECO:0000313" key="15">
    <source>
        <dbReference type="EMBL" id="TKA29220.1"/>
    </source>
</evidence>
<reference evidence="15 16" key="1">
    <citation type="submission" date="2017-03" db="EMBL/GenBank/DDBJ databases">
        <title>Genomes of endolithic fungi from Antarctica.</title>
        <authorList>
            <person name="Coleine C."/>
            <person name="Masonjones S."/>
            <person name="Stajich J.E."/>
        </authorList>
    </citation>
    <scope>NUCLEOTIDE SEQUENCE [LARGE SCALE GENOMIC DNA]</scope>
    <source>
        <strain evidence="15 16">CCFEE 6315</strain>
    </source>
</reference>
<dbReference type="CDD" id="cd18579">
    <property type="entry name" value="ABC_6TM_ABCC_D1"/>
    <property type="match status" value="1"/>
</dbReference>
<keyword evidence="9 12" id="KW-0472">Membrane</keyword>
<dbReference type="Proteomes" id="UP000308549">
    <property type="component" value="Unassembled WGS sequence"/>
</dbReference>
<keyword evidence="8 12" id="KW-1133">Transmembrane helix</keyword>
<dbReference type="FunFam" id="1.20.1560.10:FF:000066">
    <property type="entry name" value="ABC multidrug transporter (Eurofung)"/>
    <property type="match status" value="1"/>
</dbReference>
<feature type="domain" description="ABC transporter" evidence="13">
    <location>
        <begin position="393"/>
        <end position="621"/>
    </location>
</feature>
<feature type="transmembrane region" description="Helical" evidence="12">
    <location>
        <begin position="676"/>
        <end position="702"/>
    </location>
</feature>
<dbReference type="OrthoDB" id="6500128at2759"/>
<evidence type="ECO:0000256" key="10">
    <source>
        <dbReference type="ARBA" id="ARBA00023180"/>
    </source>
</evidence>
<evidence type="ECO:0000256" key="12">
    <source>
        <dbReference type="SAM" id="Phobius"/>
    </source>
</evidence>
<feature type="compositionally biased region" description="Basic and acidic residues" evidence="11">
    <location>
        <begin position="617"/>
        <end position="628"/>
    </location>
</feature>
<dbReference type="FunFam" id="3.40.50.300:FF:002145">
    <property type="entry name" value="ABC transporter (MsbA subfamily)"/>
    <property type="match status" value="1"/>
</dbReference>
<feature type="transmembrane region" description="Helical" evidence="12">
    <location>
        <begin position="818"/>
        <end position="839"/>
    </location>
</feature>
<dbReference type="SMART" id="SM00382">
    <property type="entry name" value="AAA"/>
    <property type="match status" value="2"/>
</dbReference>
<sequence>MASCFLDDKFDASWNEIRRGGKYRLALATLWSLRWPLLSAAFPRVCQTAFTFAQPFLIARVIDFVAGDAPEDAAVGYGLVGATALVYGGWAISVAVYKHKTFGMITMARGGLVTLVYSKTLRIDAASLQDSAAVTLISTNVQSIVTGWTNIHELWASPIEVGIAVYLLELRVGLACMAPVVIAILSTMGSTKIAALTQKRQDYWLQTVQSRVSATSAMLTKIKGLKMLNFLSSTADRIQELRLEEVIKAKSYLRVDALMNVCANASTLLSPVATLLLFTFVSSRTLDSQLTSSSAYYILNLVALMSSPLGQALNALPSLTSSLACFARIQQYLERDERQDYRLESREHITSMESPQVTRDNLQPEFSSAEAIEMMSLRPLDHAGNVLGNELAVAIDDGHFGYDVEGNAVLKDVNLRIVPRSITVVTGPVGSGKSTLLKTILAEVKCFKGFVRLRSPGIAYCGQEPWLQNQTLRDNILGGLSFDESLYTEITRSVGLTSDLAAMPQADLTVLGANGTRLSGGQAQRVALARAIYARRPLLLLDDCLSGLDSKTARFVCETLFARSGLLRRLGCTVIVTTHSLRNFTEADLYVVLDGDGRVVERQGASEMSHSRVSSPGDRKGLHHKQAEDQQEPVGSTTLQQGQQAPRVDTDLATDEASTRGGRKGVWRLYVNSIGWYYCSIYLLLNAAYVFCTRFAQIWVGWWVDAGQASPGRHTNTVYGSSYAGLQLAAMTFFGALLLYMFQIMVPRSAQSLHWTLLQTTIRANHHFHASTDPGITLNRFSQDLTLIDLDLPSYAIEYIIDVFLCIGQAIIISLGLYYIAALLPAIIPIVYFLQRYYLQTSRQIRLLDLEAKSPLFSHMLETYSGLTSLRAFGWTSRFQAHNHALLDQSQRPFYALFCIQRWLAVVLNLMVAALAVCLVAFATQFRDLTSGNAIGVALLNVVSFAQTLTQLVAAYTSLETALGAIVRIKGFTQDVKPEDDGERALLETVPEGLVATAVELKNVTISYGLPEPAVKNVSLVVRAGTRVGICGRSGSGKSTLLMALLRLAPITNGSVTVNDFDVAALSGNAVRSLYNIIPQAPVFLPGNVRANLDPTSTHDDEKLTSILRSLHLWDVLACRGGLDADMDNTPLSQGQKQLFCIGRALVCNGDKRILLLDESTSSMDVQSERVAMRFISENFSGHTVVVIAHRLETIMGFDKIAVMDSGGLVEYDTPGNLLRREDGAFRMLWAHGVEHDSHSTM</sequence>
<comment type="caution">
    <text evidence="15">The sequence shown here is derived from an EMBL/GenBank/DDBJ whole genome shotgun (WGS) entry which is preliminary data.</text>
</comment>
<feature type="transmembrane region" description="Helical" evidence="12">
    <location>
        <begin position="257"/>
        <end position="282"/>
    </location>
</feature>
<proteinExistence type="inferred from homology"/>
<dbReference type="Gene3D" id="1.20.1560.10">
    <property type="entry name" value="ABC transporter type 1, transmembrane domain"/>
    <property type="match status" value="2"/>
</dbReference>
<dbReference type="InterPro" id="IPR017871">
    <property type="entry name" value="ABC_transporter-like_CS"/>
</dbReference>
<evidence type="ECO:0000256" key="11">
    <source>
        <dbReference type="SAM" id="MobiDB-lite"/>
    </source>
</evidence>
<dbReference type="PANTHER" id="PTHR24223">
    <property type="entry name" value="ATP-BINDING CASSETTE SUB-FAMILY C"/>
    <property type="match status" value="1"/>
</dbReference>
<protein>
    <submittedName>
        <fullName evidence="15">Uncharacterized protein</fullName>
    </submittedName>
</protein>
<dbReference type="Pfam" id="PF00005">
    <property type="entry name" value="ABC_tran"/>
    <property type="match status" value="2"/>
</dbReference>
<gene>
    <name evidence="15" type="ORF">B0A50_03730</name>
</gene>
<dbReference type="InterPro" id="IPR003439">
    <property type="entry name" value="ABC_transporter-like_ATP-bd"/>
</dbReference>
<dbReference type="Pfam" id="PF00664">
    <property type="entry name" value="ABC_membrane"/>
    <property type="match status" value="2"/>
</dbReference>
<dbReference type="PANTHER" id="PTHR24223:SF399">
    <property type="entry name" value="ABC TRANSPORTER ATNG"/>
    <property type="match status" value="1"/>
</dbReference>
<keyword evidence="3" id="KW-0813">Transport</keyword>
<comment type="similarity">
    <text evidence="2">Belongs to the ABC transporter superfamily. ABCC family. Conjugate transporter (TC 3.A.1.208) subfamily.</text>
</comment>
<dbReference type="SUPFAM" id="SSF90123">
    <property type="entry name" value="ABC transporter transmembrane region"/>
    <property type="match status" value="2"/>
</dbReference>